<name>A0ABN9CSS6_9NEOB</name>
<accession>A0ABN9CSS6</accession>
<evidence type="ECO:0000313" key="3">
    <source>
        <dbReference type="Proteomes" id="UP001162483"/>
    </source>
</evidence>
<proteinExistence type="predicted"/>
<evidence type="ECO:0000256" key="1">
    <source>
        <dbReference type="SAM" id="MobiDB-lite"/>
    </source>
</evidence>
<comment type="caution">
    <text evidence="2">The sequence shown here is derived from an EMBL/GenBank/DDBJ whole genome shotgun (WGS) entry which is preliminary data.</text>
</comment>
<dbReference type="EMBL" id="CATNWA010012316">
    <property type="protein sequence ID" value="CAI9563184.1"/>
    <property type="molecule type" value="Genomic_DNA"/>
</dbReference>
<feature type="compositionally biased region" description="Basic and acidic residues" evidence="1">
    <location>
        <begin position="28"/>
        <end position="42"/>
    </location>
</feature>
<gene>
    <name evidence="2" type="ORF">SPARVUS_LOCUS5705926</name>
</gene>
<protein>
    <submittedName>
        <fullName evidence="2">Uncharacterized protein</fullName>
    </submittedName>
</protein>
<feature type="region of interest" description="Disordered" evidence="1">
    <location>
        <begin position="23"/>
        <end position="52"/>
    </location>
</feature>
<sequence>MGAGRRMVRNSWGQCWGQCRQSSIRVRVKQESRAGRRQDTGNRAHGKQTPRH</sequence>
<dbReference type="Proteomes" id="UP001162483">
    <property type="component" value="Unassembled WGS sequence"/>
</dbReference>
<organism evidence="2 3">
    <name type="scientific">Staurois parvus</name>
    <dbReference type="NCBI Taxonomy" id="386267"/>
    <lineage>
        <taxon>Eukaryota</taxon>
        <taxon>Metazoa</taxon>
        <taxon>Chordata</taxon>
        <taxon>Craniata</taxon>
        <taxon>Vertebrata</taxon>
        <taxon>Euteleostomi</taxon>
        <taxon>Amphibia</taxon>
        <taxon>Batrachia</taxon>
        <taxon>Anura</taxon>
        <taxon>Neobatrachia</taxon>
        <taxon>Ranoidea</taxon>
        <taxon>Ranidae</taxon>
        <taxon>Staurois</taxon>
    </lineage>
</organism>
<evidence type="ECO:0000313" key="2">
    <source>
        <dbReference type="EMBL" id="CAI9563184.1"/>
    </source>
</evidence>
<reference evidence="2" key="1">
    <citation type="submission" date="2023-05" db="EMBL/GenBank/DDBJ databases">
        <authorList>
            <person name="Stuckert A."/>
        </authorList>
    </citation>
    <scope>NUCLEOTIDE SEQUENCE</scope>
</reference>
<keyword evidence="3" id="KW-1185">Reference proteome</keyword>